<dbReference type="WBParaSite" id="GPUH_0002207401-mRNA-1">
    <property type="protein sequence ID" value="GPUH_0002207401-mRNA-1"/>
    <property type="gene ID" value="GPUH_0002207401"/>
</dbReference>
<evidence type="ECO:0000313" key="1">
    <source>
        <dbReference type="WBParaSite" id="GPUH_0002207401-mRNA-1"/>
    </source>
</evidence>
<organism evidence="1">
    <name type="scientific">Gongylonema pulchrum</name>
    <dbReference type="NCBI Taxonomy" id="637853"/>
    <lineage>
        <taxon>Eukaryota</taxon>
        <taxon>Metazoa</taxon>
        <taxon>Ecdysozoa</taxon>
        <taxon>Nematoda</taxon>
        <taxon>Chromadorea</taxon>
        <taxon>Rhabditida</taxon>
        <taxon>Spirurina</taxon>
        <taxon>Spiruromorpha</taxon>
        <taxon>Spiruroidea</taxon>
        <taxon>Gongylonematidae</taxon>
        <taxon>Gongylonema</taxon>
    </lineage>
</organism>
<dbReference type="AlphaFoldDB" id="A0A183EM56"/>
<proteinExistence type="predicted"/>
<name>A0A183EM56_9BILA</name>
<sequence length="252" mass="28760">LFLIELSLAISYPYAKLLHNRYHRKLFIFSSVILITLLATWQQRMLCGYLFGDEPDGYPPIYNGGNCKPPIAVQQYYDFSERVADQQPYPYPCQLSAEQRDRALTTNIYLFETLSYDPPAKYIADPLIKKHFRDNRTNVTYSAQSTGFYKDCLIRLPTILYVFTNLMCEKSYLHGSGKTTVALVGNSFANRAAPSLLAALGDSFKEMRYISQHGCNWYYGSEFPGNICSKVLNATLALLEEARPDVIFYVVL</sequence>
<accession>A0A183EM56</accession>
<protein>
    <submittedName>
        <fullName evidence="1">SGNH domain-containing protein</fullName>
    </submittedName>
</protein>
<reference evidence="1" key="1">
    <citation type="submission" date="2016-06" db="UniProtKB">
        <authorList>
            <consortium name="WormBaseParasite"/>
        </authorList>
    </citation>
    <scope>IDENTIFICATION</scope>
</reference>